<dbReference type="Gene3D" id="2.40.10.10">
    <property type="entry name" value="Trypsin-like serine proteases"/>
    <property type="match status" value="1"/>
</dbReference>
<evidence type="ECO:0000313" key="2">
    <source>
        <dbReference type="EMBL" id="MCA0154004.1"/>
    </source>
</evidence>
<keyword evidence="3" id="KW-1185">Reference proteome</keyword>
<dbReference type="InterPro" id="IPR001254">
    <property type="entry name" value="Trypsin_dom"/>
</dbReference>
<comment type="caution">
    <text evidence="2">The sequence shown here is derived from an EMBL/GenBank/DDBJ whole genome shotgun (WGS) entry which is preliminary data.</text>
</comment>
<evidence type="ECO:0000313" key="3">
    <source>
        <dbReference type="Proteomes" id="UP001198402"/>
    </source>
</evidence>
<dbReference type="InterPro" id="IPR009003">
    <property type="entry name" value="Peptidase_S1_PA"/>
</dbReference>
<dbReference type="PROSITE" id="PS51257">
    <property type="entry name" value="PROKAR_LIPOPROTEIN"/>
    <property type="match status" value="1"/>
</dbReference>
<reference evidence="3" key="1">
    <citation type="submission" date="2023-07" db="EMBL/GenBank/DDBJ databases">
        <authorList>
            <person name="Yue Y."/>
        </authorList>
    </citation>
    <scope>NUCLEOTIDE SEQUENCE [LARGE SCALE GENOMIC DNA]</scope>
    <source>
        <strain evidence="3">2Y89</strain>
    </source>
</reference>
<protein>
    <submittedName>
        <fullName evidence="2">S1 family peptidase</fullName>
    </submittedName>
</protein>
<name>A0ABS7Y425_9FLAO</name>
<dbReference type="Pfam" id="PF00089">
    <property type="entry name" value="Trypsin"/>
    <property type="match status" value="1"/>
</dbReference>
<organism evidence="2 3">
    <name type="scientific">Winogradskyella vincentii</name>
    <dbReference type="NCBI Taxonomy" id="2877122"/>
    <lineage>
        <taxon>Bacteria</taxon>
        <taxon>Pseudomonadati</taxon>
        <taxon>Bacteroidota</taxon>
        <taxon>Flavobacteriia</taxon>
        <taxon>Flavobacteriales</taxon>
        <taxon>Flavobacteriaceae</taxon>
        <taxon>Winogradskyella</taxon>
    </lineage>
</organism>
<dbReference type="RefSeq" id="WP_224478975.1">
    <property type="nucleotide sequence ID" value="NZ_JAIUJS010000007.1"/>
</dbReference>
<proteinExistence type="predicted"/>
<evidence type="ECO:0000259" key="1">
    <source>
        <dbReference type="Pfam" id="PF00089"/>
    </source>
</evidence>
<gene>
    <name evidence="2" type="ORF">LBV24_12305</name>
</gene>
<dbReference type="InterPro" id="IPR043504">
    <property type="entry name" value="Peptidase_S1_PA_chymotrypsin"/>
</dbReference>
<dbReference type="EMBL" id="JAIUJS010000007">
    <property type="protein sequence ID" value="MCA0154004.1"/>
    <property type="molecule type" value="Genomic_DNA"/>
</dbReference>
<feature type="domain" description="Peptidase S1" evidence="1">
    <location>
        <begin position="126"/>
        <end position="228"/>
    </location>
</feature>
<dbReference type="SUPFAM" id="SSF50494">
    <property type="entry name" value="Trypsin-like serine proteases"/>
    <property type="match status" value="1"/>
</dbReference>
<sequence>MSLRYIVVIFLFFVFYACNEEKEIIKEGWMERPMSVWPTFALTNKISFTDTTFTDLANSFLVDTGVDTIGVSCKHIFMVFQNRIGLKSIDLGPEFKYWNLYPKNNNDKIVSFDKLINANKNEQIAQYNTLKDRDWIIFNIDRNEELIYPLKIRYSPIKKNEIVYAIGWGKTQKDNTLPQKTKLQCVDNLGNYYYAKNLSPDISQIGTSGSPIIDKNGYLVGIVSGAEGKLGVIGSVHYLKKMFDIYKIQYIEP</sequence>
<dbReference type="Proteomes" id="UP001198402">
    <property type="component" value="Unassembled WGS sequence"/>
</dbReference>
<accession>A0ABS7Y425</accession>